<dbReference type="KEGG" id="pcat:Pcatena_15000"/>
<dbReference type="EC" id="3.1.13.1" evidence="7"/>
<reference evidence="10" key="1">
    <citation type="submission" date="2018-11" db="EMBL/GenBank/DDBJ databases">
        <title>Comparative genomics of Parolsenella catena and Libanicoccus massiliensis: Reclassification of Libanicoccus massiliensis as Parolsenella massiliensis comb. nov.</title>
        <authorList>
            <person name="Sakamoto M."/>
            <person name="Ikeyama N."/>
            <person name="Murakami T."/>
            <person name="Mori H."/>
            <person name="Yuki M."/>
            <person name="Ohkuma M."/>
        </authorList>
    </citation>
    <scope>NUCLEOTIDE SEQUENCE [LARGE SCALE GENOMIC DNA]</scope>
    <source>
        <strain evidence="10">JCM 31932</strain>
    </source>
</reference>
<dbReference type="SMART" id="SM00316">
    <property type="entry name" value="S1"/>
    <property type="match status" value="1"/>
</dbReference>
<dbReference type="PANTHER" id="PTHR23355:SF9">
    <property type="entry name" value="DIS3-LIKE EXONUCLEASE 2"/>
    <property type="match status" value="1"/>
</dbReference>
<comment type="function">
    <text evidence="7">3'-5' exoribonuclease that releases 5'-nucleoside monophosphates and is involved in maturation of structured RNAs.</text>
</comment>
<dbReference type="Gene3D" id="2.40.50.140">
    <property type="entry name" value="Nucleic acid-binding proteins"/>
    <property type="match status" value="1"/>
</dbReference>
<dbReference type="Pfam" id="PF17876">
    <property type="entry name" value="CSD2"/>
    <property type="match status" value="1"/>
</dbReference>
<dbReference type="EMBL" id="AP019367">
    <property type="protein sequence ID" value="BBH50913.1"/>
    <property type="molecule type" value="Genomic_DNA"/>
</dbReference>
<dbReference type="GeneID" id="88849639"/>
<evidence type="ECO:0000313" key="10">
    <source>
        <dbReference type="Proteomes" id="UP000273154"/>
    </source>
</evidence>
<dbReference type="GO" id="GO:0006402">
    <property type="term" value="P:mRNA catabolic process"/>
    <property type="evidence" value="ECO:0007669"/>
    <property type="project" value="TreeGrafter"/>
</dbReference>
<dbReference type="InterPro" id="IPR040476">
    <property type="entry name" value="CSD2"/>
</dbReference>
<gene>
    <name evidence="9" type="primary">vacB</name>
    <name evidence="7" type="synonym">rnr</name>
    <name evidence="9" type="ORF">Pcatena_15000</name>
</gene>
<dbReference type="PROSITE" id="PS50126">
    <property type="entry name" value="S1"/>
    <property type="match status" value="1"/>
</dbReference>
<evidence type="ECO:0000256" key="1">
    <source>
        <dbReference type="ARBA" id="ARBA00001849"/>
    </source>
</evidence>
<dbReference type="GO" id="GO:0008859">
    <property type="term" value="F:exoribonuclease II activity"/>
    <property type="evidence" value="ECO:0007669"/>
    <property type="project" value="UniProtKB-UniRule"/>
</dbReference>
<dbReference type="InterPro" id="IPR011805">
    <property type="entry name" value="RNase_R"/>
</dbReference>
<dbReference type="InterPro" id="IPR001900">
    <property type="entry name" value="RNase_II/R"/>
</dbReference>
<keyword evidence="6 7" id="KW-0694">RNA-binding</keyword>
<accession>A0A3G9K018</accession>
<dbReference type="Pfam" id="PF00575">
    <property type="entry name" value="S1"/>
    <property type="match status" value="1"/>
</dbReference>
<dbReference type="OrthoDB" id="5800376at2"/>
<dbReference type="NCBIfam" id="TIGR00358">
    <property type="entry name" value="3_prime_RNase"/>
    <property type="match status" value="1"/>
</dbReference>
<dbReference type="PANTHER" id="PTHR23355">
    <property type="entry name" value="RIBONUCLEASE"/>
    <property type="match status" value="1"/>
</dbReference>
<keyword evidence="4 7" id="KW-0378">Hydrolase</keyword>
<evidence type="ECO:0000256" key="2">
    <source>
        <dbReference type="ARBA" id="ARBA00022490"/>
    </source>
</evidence>
<dbReference type="SUPFAM" id="SSF50249">
    <property type="entry name" value="Nucleic acid-binding proteins"/>
    <property type="match status" value="3"/>
</dbReference>
<keyword evidence="2 7" id="KW-0963">Cytoplasm</keyword>
<dbReference type="SMART" id="SM00955">
    <property type="entry name" value="RNB"/>
    <property type="match status" value="1"/>
</dbReference>
<proteinExistence type="inferred from homology"/>
<dbReference type="Proteomes" id="UP000273154">
    <property type="component" value="Chromosome"/>
</dbReference>
<name>A0A3G9K018_9ACTN</name>
<evidence type="ECO:0000259" key="8">
    <source>
        <dbReference type="PROSITE" id="PS50126"/>
    </source>
</evidence>
<dbReference type="InterPro" id="IPR004476">
    <property type="entry name" value="RNase_II/RNase_R"/>
</dbReference>
<dbReference type="InterPro" id="IPR050180">
    <property type="entry name" value="RNR_Ribonuclease"/>
</dbReference>
<keyword evidence="10" id="KW-1185">Reference proteome</keyword>
<comment type="catalytic activity">
    <reaction evidence="1 7">
        <text>Exonucleolytic cleavage in the 3'- to 5'-direction to yield nucleoside 5'-phosphates.</text>
        <dbReference type="EC" id="3.1.13.1"/>
    </reaction>
</comment>
<dbReference type="HAMAP" id="MF_01895">
    <property type="entry name" value="RNase_R"/>
    <property type="match status" value="1"/>
</dbReference>
<evidence type="ECO:0000313" key="9">
    <source>
        <dbReference type="EMBL" id="BBH50913.1"/>
    </source>
</evidence>
<dbReference type="CDD" id="cd04471">
    <property type="entry name" value="S1_RNase_R"/>
    <property type="match status" value="1"/>
</dbReference>
<evidence type="ECO:0000256" key="6">
    <source>
        <dbReference type="ARBA" id="ARBA00022884"/>
    </source>
</evidence>
<dbReference type="InterPro" id="IPR012340">
    <property type="entry name" value="NA-bd_OB-fold"/>
</dbReference>
<keyword evidence="3 7" id="KW-0540">Nuclease</keyword>
<dbReference type="GO" id="GO:0005829">
    <property type="term" value="C:cytosol"/>
    <property type="evidence" value="ECO:0007669"/>
    <property type="project" value="TreeGrafter"/>
</dbReference>
<protein>
    <recommendedName>
        <fullName evidence="7">Ribonuclease R</fullName>
        <shortName evidence="7">RNase R</shortName>
        <ecNumber evidence="7">3.1.13.1</ecNumber>
    </recommendedName>
</protein>
<comment type="similarity">
    <text evidence="7">Belongs to the RNR ribonuclease family. RNase R subfamily.</text>
</comment>
<dbReference type="InterPro" id="IPR003029">
    <property type="entry name" value="S1_domain"/>
</dbReference>
<feature type="domain" description="S1 motif" evidence="8">
    <location>
        <begin position="595"/>
        <end position="676"/>
    </location>
</feature>
<dbReference type="Pfam" id="PF00773">
    <property type="entry name" value="RNB"/>
    <property type="match status" value="1"/>
</dbReference>
<dbReference type="AlphaFoldDB" id="A0A3G9K018"/>
<evidence type="ECO:0000256" key="3">
    <source>
        <dbReference type="ARBA" id="ARBA00022722"/>
    </source>
</evidence>
<sequence>MARRRHKSSSYRHAGPTRGRHAAYIGTLHVARPGSATVEMPEGTFLVARGGLREGMDGDEATVVLVRRGPGEPQAVVQGVLRRACERFVGTFEVAGPLGAVVPLDERIRRDFFVLPDDKSPERLSVAEGDVVEARILTYPSRHEAGVVTIERRIGRPEGLDLPIEKIIASNGLAVHFGEPALEQAGTISVDVEGALAAQPRRRDLRGLLCVTVDPVTARDFDDAVSCEPLSGGGWRLGVHIADVSHYVRPGTPIDLEARARTCSAYLVDRVIAMLPEQLCNDACSLVPGQDRLSMSVLCDIDAGGEVLCSEACCSAIRSKARLSYDEVDGMLDGAASDDLPCVEGVDPAAVAGMLRELDALASARRKVRRRRGSVDFETVEAKVDLGEGGAPVGVSVRRRTRATSLVEEAMLVANEAVAGMLAGREDTLPAAFRVHERPAPDSMGSALLALRGLGALAPGEAERLRVADPFAIQDAIERAHGTPAEVPVNSLLLRAQKRAVYLPRNDGHYALGAPAYCHFTSPIRRYPDITVHRALKVLIGMGADAGMDAKTRKRELAALPQLCRTCSVRERAADAAARESQQVKMAELYASHVGESFSGVVVGVERYGLFVRLDETCAEGLLPTRALGDEWFAHDEGTMCLTGESTGRTWGLGQRVAVTVAGCKPEKGQIDFTLARGARPGRATRKDER</sequence>
<organism evidence="9 10">
    <name type="scientific">Parolsenella catena</name>
    <dbReference type="NCBI Taxonomy" id="2003188"/>
    <lineage>
        <taxon>Bacteria</taxon>
        <taxon>Bacillati</taxon>
        <taxon>Actinomycetota</taxon>
        <taxon>Coriobacteriia</taxon>
        <taxon>Coriobacteriales</taxon>
        <taxon>Atopobiaceae</taxon>
        <taxon>Parolsenella</taxon>
    </lineage>
</organism>
<dbReference type="RefSeq" id="WP_126423103.1">
    <property type="nucleotide sequence ID" value="NZ_AP019367.1"/>
</dbReference>
<evidence type="ECO:0000256" key="7">
    <source>
        <dbReference type="HAMAP-Rule" id="MF_01895"/>
    </source>
</evidence>
<evidence type="ECO:0000256" key="4">
    <source>
        <dbReference type="ARBA" id="ARBA00022801"/>
    </source>
</evidence>
<comment type="subcellular location">
    <subcellularLocation>
        <location evidence="7">Cytoplasm</location>
    </subcellularLocation>
</comment>
<dbReference type="GO" id="GO:0003723">
    <property type="term" value="F:RNA binding"/>
    <property type="evidence" value="ECO:0007669"/>
    <property type="project" value="UniProtKB-UniRule"/>
</dbReference>
<keyword evidence="5 7" id="KW-0269">Exonuclease</keyword>
<evidence type="ECO:0000256" key="5">
    <source>
        <dbReference type="ARBA" id="ARBA00022839"/>
    </source>
</evidence>